<dbReference type="EMBL" id="JAAXLA010000020">
    <property type="protein sequence ID" value="NMH98272.1"/>
    <property type="molecule type" value="Genomic_DNA"/>
</dbReference>
<dbReference type="PANTHER" id="PTHR33371">
    <property type="entry name" value="INTERMEMBRANE PHOSPHOLIPID TRANSPORT SYSTEM BINDING PROTEIN MLAD-RELATED"/>
    <property type="match status" value="1"/>
</dbReference>
<feature type="compositionally biased region" description="Low complexity" evidence="1">
    <location>
        <begin position="372"/>
        <end position="383"/>
    </location>
</feature>
<comment type="caution">
    <text evidence="4">The sequence shown here is derived from an EMBL/GenBank/DDBJ whole genome shotgun (WGS) entry which is preliminary data.</text>
</comment>
<name>A0ABX1SBT5_9PSEU</name>
<dbReference type="RefSeq" id="WP_169381710.1">
    <property type="nucleotide sequence ID" value="NZ_JAAXLA010000020.1"/>
</dbReference>
<feature type="domain" description="Mce/MlaD" evidence="2">
    <location>
        <begin position="50"/>
        <end position="124"/>
    </location>
</feature>
<keyword evidence="5" id="KW-1185">Reference proteome</keyword>
<accession>A0ABX1SBT5</accession>
<dbReference type="NCBIfam" id="TIGR00996">
    <property type="entry name" value="Mtu_fam_mce"/>
    <property type="match status" value="1"/>
</dbReference>
<dbReference type="PROSITE" id="PS51257">
    <property type="entry name" value="PROKAR_LIPOPROTEIN"/>
    <property type="match status" value="1"/>
</dbReference>
<evidence type="ECO:0000256" key="1">
    <source>
        <dbReference type="SAM" id="MobiDB-lite"/>
    </source>
</evidence>
<dbReference type="InterPro" id="IPR052336">
    <property type="entry name" value="MlaD_Phospholipid_Transporter"/>
</dbReference>
<feature type="compositionally biased region" description="Pro residues" evidence="1">
    <location>
        <begin position="384"/>
        <end position="398"/>
    </location>
</feature>
<dbReference type="PANTHER" id="PTHR33371:SF15">
    <property type="entry name" value="LIPOPROTEIN LPRN"/>
    <property type="match status" value="1"/>
</dbReference>
<gene>
    <name evidence="4" type="ORF">HF526_13260</name>
</gene>
<feature type="compositionally biased region" description="Low complexity" evidence="1">
    <location>
        <begin position="399"/>
        <end position="409"/>
    </location>
</feature>
<evidence type="ECO:0000259" key="2">
    <source>
        <dbReference type="Pfam" id="PF02470"/>
    </source>
</evidence>
<protein>
    <submittedName>
        <fullName evidence="4">MCE family protein</fullName>
    </submittedName>
</protein>
<evidence type="ECO:0000313" key="4">
    <source>
        <dbReference type="EMBL" id="NMH98272.1"/>
    </source>
</evidence>
<dbReference type="InterPro" id="IPR005693">
    <property type="entry name" value="Mce"/>
</dbReference>
<reference evidence="4 5" key="1">
    <citation type="submission" date="2020-04" db="EMBL/GenBank/DDBJ databases">
        <authorList>
            <person name="Klaysubun C."/>
            <person name="Duangmal K."/>
            <person name="Lipun K."/>
        </authorList>
    </citation>
    <scope>NUCLEOTIDE SEQUENCE [LARGE SCALE GENOMIC DNA]</scope>
    <source>
        <strain evidence="4 5">K10HN5</strain>
    </source>
</reference>
<dbReference type="Proteomes" id="UP000820669">
    <property type="component" value="Unassembled WGS sequence"/>
</dbReference>
<feature type="compositionally biased region" description="Gly residues" evidence="1">
    <location>
        <begin position="410"/>
        <end position="427"/>
    </location>
</feature>
<feature type="region of interest" description="Disordered" evidence="1">
    <location>
        <begin position="372"/>
        <end position="427"/>
    </location>
</feature>
<evidence type="ECO:0000259" key="3">
    <source>
        <dbReference type="Pfam" id="PF11887"/>
    </source>
</evidence>
<dbReference type="Pfam" id="PF02470">
    <property type="entry name" value="MlaD"/>
    <property type="match status" value="1"/>
</dbReference>
<dbReference type="Pfam" id="PF11887">
    <property type="entry name" value="Mce4_CUP1"/>
    <property type="match status" value="1"/>
</dbReference>
<dbReference type="InterPro" id="IPR024516">
    <property type="entry name" value="Mce_C"/>
</dbReference>
<feature type="region of interest" description="Disordered" evidence="1">
    <location>
        <begin position="125"/>
        <end position="144"/>
    </location>
</feature>
<dbReference type="InterPro" id="IPR003399">
    <property type="entry name" value="Mce/MlaD"/>
</dbReference>
<sequence>MSVRQTPRRPRRVLLAATAVATTLVMSGCSSYKGINSVSLPGTVGTGKDSYQVTMKLDNAANLVPNSPVMLNDVNVGTVTDVSLDGWTPVVTLSLKNDVKLPANAVAKLGQTSLLGSQHIDIGPPTDVAPEGNLPPGGQIEEDRSSRYPQTEEVLAAVALLLNGGGLQHVQTITTELNRALGGREQDVRNLLGQLDTFTGGLDKQKSGIIAAIQGLDRLGGTLGPQMDQVDHALQVLPQGLQTLNEEEPDLVKALDALGRASDSIAPFAKDGSEQLRGVLNELRPVLKGTADAQGDVITALKLLPFVVFPLDEIPYAFRGDYVNILLTLDLTTEQLDKMLLAGTPAAGALAGVTKAVANTDLRQNPAMQANNPLLPQALGAPAAPAPAAPAPVGPAPAPAQSSGTPPTGDQGGGEQGGLLGGIGADR</sequence>
<evidence type="ECO:0000313" key="5">
    <source>
        <dbReference type="Proteomes" id="UP000820669"/>
    </source>
</evidence>
<proteinExistence type="predicted"/>
<organism evidence="4 5">
    <name type="scientific">Pseudonocardia acidicola</name>
    <dbReference type="NCBI Taxonomy" id="2724939"/>
    <lineage>
        <taxon>Bacteria</taxon>
        <taxon>Bacillati</taxon>
        <taxon>Actinomycetota</taxon>
        <taxon>Actinomycetes</taxon>
        <taxon>Pseudonocardiales</taxon>
        <taxon>Pseudonocardiaceae</taxon>
        <taxon>Pseudonocardia</taxon>
    </lineage>
</organism>
<feature type="domain" description="Mammalian cell entry C-terminal" evidence="3">
    <location>
        <begin position="133"/>
        <end position="289"/>
    </location>
</feature>